<evidence type="ECO:0000256" key="2">
    <source>
        <dbReference type="ARBA" id="ARBA00023125"/>
    </source>
</evidence>
<dbReference type="Proteomes" id="UP000002029">
    <property type="component" value="Chromosome"/>
</dbReference>
<dbReference type="OrthoDB" id="241790at2"/>
<dbReference type="Pfam" id="PF12852">
    <property type="entry name" value="Cupin_6"/>
    <property type="match status" value="1"/>
</dbReference>
<dbReference type="KEGG" id="sro:Sros_4447"/>
<dbReference type="InterPro" id="IPR050204">
    <property type="entry name" value="AraC_XylS_family_regulators"/>
</dbReference>
<dbReference type="eggNOG" id="COG2207">
    <property type="taxonomic scope" value="Bacteria"/>
</dbReference>
<keyword evidence="3" id="KW-0804">Transcription</keyword>
<dbReference type="RefSeq" id="WP_012891059.1">
    <property type="nucleotide sequence ID" value="NC_013595.1"/>
</dbReference>
<dbReference type="GO" id="GO:0003700">
    <property type="term" value="F:DNA-binding transcription factor activity"/>
    <property type="evidence" value="ECO:0007669"/>
    <property type="project" value="InterPro"/>
</dbReference>
<proteinExistence type="predicted"/>
<dbReference type="EMBL" id="CP001814">
    <property type="protein sequence ID" value="ACZ87317.1"/>
    <property type="molecule type" value="Genomic_DNA"/>
</dbReference>
<dbReference type="Gene3D" id="1.10.10.60">
    <property type="entry name" value="Homeodomain-like"/>
    <property type="match status" value="2"/>
</dbReference>
<feature type="domain" description="HTH araC/xylS-type" evidence="4">
    <location>
        <begin position="198"/>
        <end position="296"/>
    </location>
</feature>
<reference evidence="5 6" key="1">
    <citation type="journal article" date="2010" name="Stand. Genomic Sci.">
        <title>Complete genome sequence of Streptosporangium roseum type strain (NI 9100).</title>
        <authorList>
            <person name="Nolan M."/>
            <person name="Sikorski J."/>
            <person name="Jando M."/>
            <person name="Lucas S."/>
            <person name="Lapidus A."/>
            <person name="Glavina Del Rio T."/>
            <person name="Chen F."/>
            <person name="Tice H."/>
            <person name="Pitluck S."/>
            <person name="Cheng J.F."/>
            <person name="Chertkov O."/>
            <person name="Sims D."/>
            <person name="Meincke L."/>
            <person name="Brettin T."/>
            <person name="Han C."/>
            <person name="Detter J.C."/>
            <person name="Bruce D."/>
            <person name="Goodwin L."/>
            <person name="Land M."/>
            <person name="Hauser L."/>
            <person name="Chang Y.J."/>
            <person name="Jeffries C.D."/>
            <person name="Ivanova N."/>
            <person name="Mavromatis K."/>
            <person name="Mikhailova N."/>
            <person name="Chen A."/>
            <person name="Palaniappan K."/>
            <person name="Chain P."/>
            <person name="Rohde M."/>
            <person name="Goker M."/>
            <person name="Bristow J."/>
            <person name="Eisen J.A."/>
            <person name="Markowitz V."/>
            <person name="Hugenholtz P."/>
            <person name="Kyrpides N.C."/>
            <person name="Klenk H.P."/>
        </authorList>
    </citation>
    <scope>NUCLEOTIDE SEQUENCE [LARGE SCALE GENOMIC DNA]</scope>
    <source>
        <strain evidence="6">ATCC 12428 / DSM 43021 / JCM 3005 / NI 9100</strain>
    </source>
</reference>
<dbReference type="InterPro" id="IPR032783">
    <property type="entry name" value="AraC_lig"/>
</dbReference>
<dbReference type="PROSITE" id="PS01124">
    <property type="entry name" value="HTH_ARAC_FAMILY_2"/>
    <property type="match status" value="1"/>
</dbReference>
<accession>D2B1L5</accession>
<dbReference type="InterPro" id="IPR018062">
    <property type="entry name" value="HTH_AraC-typ_CS"/>
</dbReference>
<dbReference type="PROSITE" id="PS00041">
    <property type="entry name" value="HTH_ARAC_FAMILY_1"/>
    <property type="match status" value="1"/>
</dbReference>
<sequence length="297" mass="30662">MDVIADLLDGVRARGGVFGRPPACPPWSLRFVAPGRLWLATMVAGRAWVVAAGGGPRALGPGDVVLARGERPFVIADPPQTPPQIVVHGDECRGEFGAGGGAQGGALLVTGACRLGGELPGRLLAVLPDLLVVPGGDVRLAPVLELVGAEAAGVAPGRQVVLERLLETLLVVTVRAWFAREEAGAPLWYTALEDPRIGRVLRMIHAAPASGWTVVSLAGAAGMSRAAFARRFTALVGRPPLAYVTEWRMALAAELLARPGTTVAVAARQVGYADAFGFSAAFKRVRGVSPGAVRAGG</sequence>
<evidence type="ECO:0000313" key="6">
    <source>
        <dbReference type="Proteomes" id="UP000002029"/>
    </source>
</evidence>
<keyword evidence="1" id="KW-0805">Transcription regulation</keyword>
<evidence type="ECO:0000256" key="1">
    <source>
        <dbReference type="ARBA" id="ARBA00023015"/>
    </source>
</evidence>
<name>D2B1L5_STRRD</name>
<dbReference type="HOGENOM" id="CLU_000445_81_0_11"/>
<keyword evidence="2" id="KW-0238">DNA-binding</keyword>
<evidence type="ECO:0000259" key="4">
    <source>
        <dbReference type="PROSITE" id="PS01124"/>
    </source>
</evidence>
<evidence type="ECO:0000313" key="5">
    <source>
        <dbReference type="EMBL" id="ACZ87317.1"/>
    </source>
</evidence>
<evidence type="ECO:0000256" key="3">
    <source>
        <dbReference type="ARBA" id="ARBA00023163"/>
    </source>
</evidence>
<dbReference type="AlphaFoldDB" id="D2B1L5"/>
<dbReference type="GO" id="GO:0043565">
    <property type="term" value="F:sequence-specific DNA binding"/>
    <property type="evidence" value="ECO:0007669"/>
    <property type="project" value="InterPro"/>
</dbReference>
<dbReference type="SUPFAM" id="SSF46689">
    <property type="entry name" value="Homeodomain-like"/>
    <property type="match status" value="2"/>
</dbReference>
<protein>
    <submittedName>
        <fullName evidence="5">Transcriptional regulator, AraC family</fullName>
    </submittedName>
</protein>
<dbReference type="SMART" id="SM00342">
    <property type="entry name" value="HTH_ARAC"/>
    <property type="match status" value="1"/>
</dbReference>
<gene>
    <name evidence="5" type="ordered locus">Sros_4447</name>
</gene>
<organism evidence="5 6">
    <name type="scientific">Streptosporangium roseum (strain ATCC 12428 / DSM 43021 / JCM 3005 / KCTC 9067 / NCIMB 10171 / NRRL 2505 / NI 9100)</name>
    <dbReference type="NCBI Taxonomy" id="479432"/>
    <lineage>
        <taxon>Bacteria</taxon>
        <taxon>Bacillati</taxon>
        <taxon>Actinomycetota</taxon>
        <taxon>Actinomycetes</taxon>
        <taxon>Streptosporangiales</taxon>
        <taxon>Streptosporangiaceae</taxon>
        <taxon>Streptosporangium</taxon>
    </lineage>
</organism>
<dbReference type="Pfam" id="PF12833">
    <property type="entry name" value="HTH_18"/>
    <property type="match status" value="1"/>
</dbReference>
<dbReference type="STRING" id="479432.Sros_4447"/>
<dbReference type="InterPro" id="IPR018060">
    <property type="entry name" value="HTH_AraC"/>
</dbReference>
<dbReference type="PANTHER" id="PTHR46796">
    <property type="entry name" value="HTH-TYPE TRANSCRIPTIONAL ACTIVATOR RHAS-RELATED"/>
    <property type="match status" value="1"/>
</dbReference>
<keyword evidence="6" id="KW-1185">Reference proteome</keyword>
<dbReference type="InterPro" id="IPR009057">
    <property type="entry name" value="Homeodomain-like_sf"/>
</dbReference>
<dbReference type="PANTHER" id="PTHR46796:SF13">
    <property type="entry name" value="HTH-TYPE TRANSCRIPTIONAL ACTIVATOR RHAS"/>
    <property type="match status" value="1"/>
</dbReference>